<dbReference type="InterPro" id="IPR035906">
    <property type="entry name" value="MetI-like_sf"/>
</dbReference>
<keyword evidence="12" id="KW-1185">Reference proteome</keyword>
<evidence type="ECO:0000256" key="6">
    <source>
        <dbReference type="ARBA" id="ARBA00022927"/>
    </source>
</evidence>
<dbReference type="GO" id="GO:0015833">
    <property type="term" value="P:peptide transport"/>
    <property type="evidence" value="ECO:0007669"/>
    <property type="project" value="UniProtKB-KW"/>
</dbReference>
<dbReference type="AlphaFoldDB" id="A0A1E5XJ15"/>
<keyword evidence="8 9" id="KW-0472">Membrane</keyword>
<evidence type="ECO:0000256" key="2">
    <source>
        <dbReference type="ARBA" id="ARBA00022448"/>
    </source>
</evidence>
<dbReference type="PROSITE" id="PS50928">
    <property type="entry name" value="ABC_TM1"/>
    <property type="match status" value="1"/>
</dbReference>
<organism evidence="11 12">
    <name type="scientific">Devosia insulae DS-56</name>
    <dbReference type="NCBI Taxonomy" id="1116389"/>
    <lineage>
        <taxon>Bacteria</taxon>
        <taxon>Pseudomonadati</taxon>
        <taxon>Pseudomonadota</taxon>
        <taxon>Alphaproteobacteria</taxon>
        <taxon>Hyphomicrobiales</taxon>
        <taxon>Devosiaceae</taxon>
        <taxon>Devosia</taxon>
    </lineage>
</organism>
<keyword evidence="6" id="KW-0653">Protein transport</keyword>
<dbReference type="CDD" id="cd06261">
    <property type="entry name" value="TM_PBP2"/>
    <property type="match status" value="1"/>
</dbReference>
<evidence type="ECO:0000259" key="10">
    <source>
        <dbReference type="PROSITE" id="PS50928"/>
    </source>
</evidence>
<evidence type="ECO:0000256" key="5">
    <source>
        <dbReference type="ARBA" id="ARBA00022856"/>
    </source>
</evidence>
<feature type="transmembrane region" description="Helical" evidence="9">
    <location>
        <begin position="238"/>
        <end position="262"/>
    </location>
</feature>
<dbReference type="InterPro" id="IPR000515">
    <property type="entry name" value="MetI-like"/>
</dbReference>
<feature type="transmembrane region" description="Helical" evidence="9">
    <location>
        <begin position="113"/>
        <end position="130"/>
    </location>
</feature>
<dbReference type="GO" id="GO:0055085">
    <property type="term" value="P:transmembrane transport"/>
    <property type="evidence" value="ECO:0007669"/>
    <property type="project" value="InterPro"/>
</dbReference>
<comment type="similarity">
    <text evidence="9">Belongs to the binding-protein-dependent transport system permease family.</text>
</comment>
<comment type="caution">
    <text evidence="11">The sequence shown here is derived from an EMBL/GenBank/DDBJ whole genome shotgun (WGS) entry which is preliminary data.</text>
</comment>
<evidence type="ECO:0000313" key="11">
    <source>
        <dbReference type="EMBL" id="OEO28514.1"/>
    </source>
</evidence>
<comment type="subcellular location">
    <subcellularLocation>
        <location evidence="1 9">Cell membrane</location>
        <topology evidence="1 9">Multi-pass membrane protein</topology>
    </subcellularLocation>
</comment>
<dbReference type="OrthoDB" id="9812701at2"/>
<evidence type="ECO:0000256" key="4">
    <source>
        <dbReference type="ARBA" id="ARBA00022692"/>
    </source>
</evidence>
<keyword evidence="2 9" id="KW-0813">Transport</keyword>
<evidence type="ECO:0000256" key="9">
    <source>
        <dbReference type="RuleBase" id="RU363032"/>
    </source>
</evidence>
<keyword evidence="4 9" id="KW-0812">Transmembrane</keyword>
<dbReference type="InterPro" id="IPR050366">
    <property type="entry name" value="BP-dependent_transpt_permease"/>
</dbReference>
<name>A0A1E5XJ15_9HYPH</name>
<keyword evidence="7 9" id="KW-1133">Transmembrane helix</keyword>
<evidence type="ECO:0000313" key="12">
    <source>
        <dbReference type="Proteomes" id="UP000095463"/>
    </source>
</evidence>
<dbReference type="EMBL" id="LAJE02000365">
    <property type="protein sequence ID" value="OEO28514.1"/>
    <property type="molecule type" value="Genomic_DNA"/>
</dbReference>
<keyword evidence="5" id="KW-0571">Peptide transport</keyword>
<sequence length="272" mass="29245">MTWRELLRRTGWVDGLAVVAVLLVTLLALAAPWLAPFDPQLRVAPAFLPPSASHWFGTDEIGRDMFSRVLLGVQGTWLPALAVIGVSMVVGSCIGLVSGYFGGWVDMVLQRATDLFLILPSVLVALAVTATLGPGLINTMLALMLFWWSWYARITRDEVRRLVARPHFEAARATGIHPARLILRHLLPGVMPALAVAATLDVVNVVLIMSLLSFLGLGQPAPAAELGAMTARSLDSLVAYWWLPVIPAAAIMLICLVANLAGDALRSSLRGS</sequence>
<feature type="domain" description="ABC transmembrane type-1" evidence="10">
    <location>
        <begin position="73"/>
        <end position="262"/>
    </location>
</feature>
<evidence type="ECO:0000256" key="1">
    <source>
        <dbReference type="ARBA" id="ARBA00004651"/>
    </source>
</evidence>
<dbReference type="GO" id="GO:0015031">
    <property type="term" value="P:protein transport"/>
    <property type="evidence" value="ECO:0007669"/>
    <property type="project" value="UniProtKB-KW"/>
</dbReference>
<dbReference type="Pfam" id="PF00528">
    <property type="entry name" value="BPD_transp_1"/>
    <property type="match status" value="1"/>
</dbReference>
<gene>
    <name evidence="11" type="ORF">VW23_004445</name>
</gene>
<proteinExistence type="inferred from homology"/>
<feature type="transmembrane region" description="Helical" evidence="9">
    <location>
        <begin position="190"/>
        <end position="218"/>
    </location>
</feature>
<reference evidence="11 12" key="1">
    <citation type="journal article" date="2015" name="Genome Announc.">
        <title>Genome Assemblies of Three Soil-Associated Devosia species: D. insulae, D. limi, and D. soli.</title>
        <authorList>
            <person name="Hassan Y.I."/>
            <person name="Lepp D."/>
            <person name="Zhou T."/>
        </authorList>
    </citation>
    <scope>NUCLEOTIDE SEQUENCE [LARGE SCALE GENOMIC DNA]</scope>
    <source>
        <strain evidence="11 12">DS-56</strain>
    </source>
</reference>
<protein>
    <submittedName>
        <fullName evidence="11">ABC transporter permease</fullName>
    </submittedName>
</protein>
<accession>A0A1E5XJ15</accession>
<evidence type="ECO:0000256" key="7">
    <source>
        <dbReference type="ARBA" id="ARBA00022989"/>
    </source>
</evidence>
<evidence type="ECO:0000256" key="3">
    <source>
        <dbReference type="ARBA" id="ARBA00022475"/>
    </source>
</evidence>
<dbReference type="SUPFAM" id="SSF161098">
    <property type="entry name" value="MetI-like"/>
    <property type="match status" value="1"/>
</dbReference>
<dbReference type="Proteomes" id="UP000095463">
    <property type="component" value="Unassembled WGS sequence"/>
</dbReference>
<dbReference type="PANTHER" id="PTHR43386">
    <property type="entry name" value="OLIGOPEPTIDE TRANSPORT SYSTEM PERMEASE PROTEIN APPC"/>
    <property type="match status" value="1"/>
</dbReference>
<keyword evidence="3" id="KW-1003">Cell membrane</keyword>
<dbReference type="Gene3D" id="1.10.3720.10">
    <property type="entry name" value="MetI-like"/>
    <property type="match status" value="1"/>
</dbReference>
<feature type="transmembrane region" description="Helical" evidence="9">
    <location>
        <begin position="77"/>
        <end position="101"/>
    </location>
</feature>
<dbReference type="GO" id="GO:0005886">
    <property type="term" value="C:plasma membrane"/>
    <property type="evidence" value="ECO:0007669"/>
    <property type="project" value="UniProtKB-SubCell"/>
</dbReference>
<feature type="transmembrane region" description="Helical" evidence="9">
    <location>
        <begin position="12"/>
        <end position="35"/>
    </location>
</feature>
<evidence type="ECO:0000256" key="8">
    <source>
        <dbReference type="ARBA" id="ARBA00023136"/>
    </source>
</evidence>
<dbReference type="PANTHER" id="PTHR43386:SF1">
    <property type="entry name" value="D,D-DIPEPTIDE TRANSPORT SYSTEM PERMEASE PROTEIN DDPC-RELATED"/>
    <property type="match status" value="1"/>
</dbReference>
<dbReference type="RefSeq" id="WP_069912181.1">
    <property type="nucleotide sequence ID" value="NZ_LAJE02000365.1"/>
</dbReference>